<dbReference type="EMBL" id="BAAAPU010000001">
    <property type="protein sequence ID" value="GAA1964650.1"/>
    <property type="molecule type" value="Genomic_DNA"/>
</dbReference>
<dbReference type="InterPro" id="IPR051135">
    <property type="entry name" value="Gal/GlcNAc/GalNAc_ST"/>
</dbReference>
<accession>A0ABP5CIP4</accession>
<dbReference type="InterPro" id="IPR027417">
    <property type="entry name" value="P-loop_NTPase"/>
</dbReference>
<dbReference type="SUPFAM" id="SSF52540">
    <property type="entry name" value="P-loop containing nucleoside triphosphate hydrolases"/>
    <property type="match status" value="1"/>
</dbReference>
<dbReference type="Pfam" id="PF00685">
    <property type="entry name" value="Sulfotransfer_1"/>
    <property type="match status" value="1"/>
</dbReference>
<protein>
    <submittedName>
        <fullName evidence="2">Sulfotransferase</fullName>
    </submittedName>
</protein>
<dbReference type="Gene3D" id="3.40.50.300">
    <property type="entry name" value="P-loop containing nucleotide triphosphate hydrolases"/>
    <property type="match status" value="1"/>
</dbReference>
<sequence length="314" mass="35740">MSDQTPSPKVLFVAGTGRSGTTILSTILGQLPGAMSIGELRYVWERGFIEDHRCGCGLPFSECPVWKAVVEHAYCGATPPDAGAVSRDLLSRLRMLRIPSMVVRQLRGRPAVPPHPNDEKIAALYTALSQLEHPAVIVDSSKLPPYGKILERLPGIDLYVVHVVRDPRANAFSWRRVKVTGDRDDDATMERLELWRSSAMWVVWNYLVEFWWPVERGRVVRVRYEDFVDRPRETVEQIAQMLGLDTSRTPFVGERSVRMHTTHTVAGNPNRHDRGLVQLRPDEEWRRAMPRLQRAVVSLFTLPGLRHFGYSLRS</sequence>
<evidence type="ECO:0000313" key="3">
    <source>
        <dbReference type="Proteomes" id="UP001500013"/>
    </source>
</evidence>
<gene>
    <name evidence="2" type="ORF">GCM10009817_00490</name>
</gene>
<dbReference type="RefSeq" id="WP_344057262.1">
    <property type="nucleotide sequence ID" value="NZ_BAAAPU010000001.1"/>
</dbReference>
<dbReference type="InterPro" id="IPR000863">
    <property type="entry name" value="Sulfotransferase_dom"/>
</dbReference>
<name>A0ABP5CIP4_9MICO</name>
<dbReference type="Proteomes" id="UP001500013">
    <property type="component" value="Unassembled WGS sequence"/>
</dbReference>
<proteinExistence type="predicted"/>
<dbReference type="PANTHER" id="PTHR10704:SF44">
    <property type="entry name" value="LD35051P-RELATED"/>
    <property type="match status" value="1"/>
</dbReference>
<keyword evidence="3" id="KW-1185">Reference proteome</keyword>
<organism evidence="2 3">
    <name type="scientific">Terrabacter lapilli</name>
    <dbReference type="NCBI Taxonomy" id="436231"/>
    <lineage>
        <taxon>Bacteria</taxon>
        <taxon>Bacillati</taxon>
        <taxon>Actinomycetota</taxon>
        <taxon>Actinomycetes</taxon>
        <taxon>Micrococcales</taxon>
        <taxon>Intrasporangiaceae</taxon>
        <taxon>Terrabacter</taxon>
    </lineage>
</organism>
<feature type="domain" description="Sulfotransferase" evidence="1">
    <location>
        <begin position="11"/>
        <end position="247"/>
    </location>
</feature>
<dbReference type="PANTHER" id="PTHR10704">
    <property type="entry name" value="CARBOHYDRATE SULFOTRANSFERASE"/>
    <property type="match status" value="1"/>
</dbReference>
<evidence type="ECO:0000313" key="2">
    <source>
        <dbReference type="EMBL" id="GAA1964650.1"/>
    </source>
</evidence>
<reference evidence="3" key="1">
    <citation type="journal article" date="2019" name="Int. J. Syst. Evol. Microbiol.">
        <title>The Global Catalogue of Microorganisms (GCM) 10K type strain sequencing project: providing services to taxonomists for standard genome sequencing and annotation.</title>
        <authorList>
            <consortium name="The Broad Institute Genomics Platform"/>
            <consortium name="The Broad Institute Genome Sequencing Center for Infectious Disease"/>
            <person name="Wu L."/>
            <person name="Ma J."/>
        </authorList>
    </citation>
    <scope>NUCLEOTIDE SEQUENCE [LARGE SCALE GENOMIC DNA]</scope>
    <source>
        <strain evidence="3">JCM 15628</strain>
    </source>
</reference>
<comment type="caution">
    <text evidence="2">The sequence shown here is derived from an EMBL/GenBank/DDBJ whole genome shotgun (WGS) entry which is preliminary data.</text>
</comment>
<evidence type="ECO:0000259" key="1">
    <source>
        <dbReference type="Pfam" id="PF00685"/>
    </source>
</evidence>